<dbReference type="RefSeq" id="WP_103974219.1">
    <property type="nucleotide sequence ID" value="NZ_PGFZ01000004.1"/>
</dbReference>
<organism evidence="1 2">
    <name type="scientific">Methylovulum psychrotolerans</name>
    <dbReference type="NCBI Taxonomy" id="1704499"/>
    <lineage>
        <taxon>Bacteria</taxon>
        <taxon>Pseudomonadati</taxon>
        <taxon>Pseudomonadota</taxon>
        <taxon>Gammaproteobacteria</taxon>
        <taxon>Methylococcales</taxon>
        <taxon>Methylococcaceae</taxon>
        <taxon>Methylovulum</taxon>
    </lineage>
</organism>
<name>A0A2S5CM54_9GAMM</name>
<reference evidence="1 2" key="1">
    <citation type="submission" date="2017-11" db="EMBL/GenBank/DDBJ databases">
        <title>Draft Genome Sequence of Methylobacter psychrotolerans Sph1T, an Obligate Methanotroph from Low-Temperature Environments.</title>
        <authorList>
            <person name="Oshkin I.Y."/>
            <person name="Miroshnikov K."/>
            <person name="Belova S.E."/>
            <person name="Korzhenkov A."/>
            <person name="Toshchakov S.V."/>
            <person name="Dedysh S.N."/>
        </authorList>
    </citation>
    <scope>NUCLEOTIDE SEQUENCE [LARGE SCALE GENOMIC DNA]</scope>
    <source>
        <strain evidence="1 2">Sph1</strain>
    </source>
</reference>
<proteinExistence type="predicted"/>
<dbReference type="AlphaFoldDB" id="A0A2S5CM54"/>
<comment type="caution">
    <text evidence="1">The sequence shown here is derived from an EMBL/GenBank/DDBJ whole genome shotgun (WGS) entry which is preliminary data.</text>
</comment>
<dbReference type="Gene3D" id="1.10.30.50">
    <property type="match status" value="1"/>
</dbReference>
<gene>
    <name evidence="1" type="ORF">AADEFJLK_02092</name>
</gene>
<dbReference type="EMBL" id="PGFZ01000004">
    <property type="protein sequence ID" value="POZ51874.1"/>
    <property type="molecule type" value="Genomic_DNA"/>
</dbReference>
<evidence type="ECO:0008006" key="3">
    <source>
        <dbReference type="Google" id="ProtNLM"/>
    </source>
</evidence>
<sequence length="224" mass="25751">MIYLPKSQPAPDCLAQEQRKASGDYKCGCVLKRLKSDFKNKCYICGSTAPTSINVEHFIPHQGDLTLKFAWPNLFWSCGHCNNTKLAQYSPLLNCTEWADAALLSQALRYICKPFPHEKVQIETDSTDISVVNTQQLLLAVFNGTTTLKNIEADNLREQLLHEIKDYQDWLIDYYKAHDDDEKRHCLRKIKSHLHAASAFTAFKRQIVKDNPRMFKDFGSYCND</sequence>
<accession>A0A2S5CM54</accession>
<evidence type="ECO:0000313" key="2">
    <source>
        <dbReference type="Proteomes" id="UP000237423"/>
    </source>
</evidence>
<protein>
    <recommendedName>
        <fullName evidence="3">HNH endonuclease</fullName>
    </recommendedName>
</protein>
<dbReference type="Proteomes" id="UP000237423">
    <property type="component" value="Unassembled WGS sequence"/>
</dbReference>
<evidence type="ECO:0000313" key="1">
    <source>
        <dbReference type="EMBL" id="POZ51874.1"/>
    </source>
</evidence>